<organism evidence="8 9">
    <name type="scientific">Rhamnella rubrinervis</name>
    <dbReference type="NCBI Taxonomy" id="2594499"/>
    <lineage>
        <taxon>Eukaryota</taxon>
        <taxon>Viridiplantae</taxon>
        <taxon>Streptophyta</taxon>
        <taxon>Embryophyta</taxon>
        <taxon>Tracheophyta</taxon>
        <taxon>Spermatophyta</taxon>
        <taxon>Magnoliopsida</taxon>
        <taxon>eudicotyledons</taxon>
        <taxon>Gunneridae</taxon>
        <taxon>Pentapetalae</taxon>
        <taxon>rosids</taxon>
        <taxon>fabids</taxon>
        <taxon>Rosales</taxon>
        <taxon>Rhamnaceae</taxon>
        <taxon>rhamnoid group</taxon>
        <taxon>Rhamneae</taxon>
        <taxon>Rhamnella</taxon>
    </lineage>
</organism>
<keyword evidence="9" id="KW-1185">Reference proteome</keyword>
<dbReference type="SUPFAM" id="SSF46689">
    <property type="entry name" value="Homeodomain-like"/>
    <property type="match status" value="1"/>
</dbReference>
<dbReference type="SUPFAM" id="SSF57903">
    <property type="entry name" value="FYVE/PHD zinc finger"/>
    <property type="match status" value="1"/>
</dbReference>
<keyword evidence="3" id="KW-0862">Zinc</keyword>
<dbReference type="Proteomes" id="UP000796880">
    <property type="component" value="Unassembled WGS sequence"/>
</dbReference>
<feature type="region of interest" description="Disordered" evidence="5">
    <location>
        <begin position="431"/>
        <end position="451"/>
    </location>
</feature>
<evidence type="ECO:0000313" key="8">
    <source>
        <dbReference type="EMBL" id="KAF3442573.1"/>
    </source>
</evidence>
<feature type="region of interest" description="Disordered" evidence="5">
    <location>
        <begin position="248"/>
        <end position="297"/>
    </location>
</feature>
<dbReference type="AlphaFoldDB" id="A0A8K0GYX5"/>
<evidence type="ECO:0000259" key="6">
    <source>
        <dbReference type="PROSITE" id="PS50016"/>
    </source>
</evidence>
<feature type="compositionally biased region" description="Acidic residues" evidence="5">
    <location>
        <begin position="258"/>
        <end position="267"/>
    </location>
</feature>
<dbReference type="CDD" id="cd11660">
    <property type="entry name" value="SANT_TRF"/>
    <property type="match status" value="1"/>
</dbReference>
<dbReference type="Gene3D" id="3.30.40.10">
    <property type="entry name" value="Zinc/RING finger domain, C3HC4 (zinc finger)"/>
    <property type="match status" value="1"/>
</dbReference>
<dbReference type="Gene3D" id="1.10.246.220">
    <property type="match status" value="1"/>
</dbReference>
<feature type="compositionally biased region" description="Basic and acidic residues" evidence="5">
    <location>
        <begin position="635"/>
        <end position="646"/>
    </location>
</feature>
<dbReference type="InterPro" id="IPR001965">
    <property type="entry name" value="Znf_PHD"/>
</dbReference>
<name>A0A8K0GYX5_9ROSA</name>
<dbReference type="PROSITE" id="PS50090">
    <property type="entry name" value="MYB_LIKE"/>
    <property type="match status" value="1"/>
</dbReference>
<dbReference type="GO" id="GO:0008270">
    <property type="term" value="F:zinc ion binding"/>
    <property type="evidence" value="ECO:0007669"/>
    <property type="project" value="UniProtKB-KW"/>
</dbReference>
<dbReference type="InterPro" id="IPR001005">
    <property type="entry name" value="SANT/Myb"/>
</dbReference>
<feature type="compositionally biased region" description="Basic and acidic residues" evidence="5">
    <location>
        <begin position="431"/>
        <end position="441"/>
    </location>
</feature>
<evidence type="ECO:0000256" key="2">
    <source>
        <dbReference type="ARBA" id="ARBA00022771"/>
    </source>
</evidence>
<keyword evidence="2 4" id="KW-0863">Zinc-finger</keyword>
<dbReference type="InterPro" id="IPR011011">
    <property type="entry name" value="Znf_FYVE_PHD"/>
</dbReference>
<keyword evidence="1" id="KW-0479">Metal-binding</keyword>
<sequence length="812" mass="91627">MDDDTSDSDSNLAWFWVIEALASFKEIGPSLLKELLEIAPKFDLGNNTKEMVALRCLEGLFARFDGNPNNVPSSQCSKIRLELSESCEDVLQQILQQISVSDLRMAGPELAKWDIQPFIEHKRASMPEYALKQLKDAILDGTHPYADFLGEKSGLAQKKGSDKTRVKDGSSISLKPNQSCADEKNLRVEGNSNPPILENRNEQLVLENGNEQLVLENGNEKLVRENGNEQLVLENGNEQLVLENGNEQSVLENRNEQSEENLQDEEILLSKRDRSNFATDDTASRENQDNINDSGDQHVNSKRMKLHASAFQLIEHNSVPLRERELLEDSTVRDFPVTEKEGHDLAENQAGTVEEGRVLEEVVCKEYALSKRCEESDGHDAFHDSQTEIRSNDVMMPQQTCGDKAQHNISVDEDLPNLVVDEGEHNLSVEEAKGDSEHFAEPRSASPADGSLYKISSKEEHNFAAQAPNPASPSVSQQNVIADEAQMLSDNDGYRDERVDVTMKKHDFLSCRYTVGQTSSEISDWTEQNLCMKCNEGGELLVCKSSSCPLVIHENCLGSSARLDDKSDFYCPFCVYSHAIMEYLGAKKKTSLVKKELAVFFRTGLEQLSTEFIEKLSEKEDYCTRESEDFLDNSHENEHLGQREEEVQGCPPARGHEEQPDQVLDNSGNVPCENSEMIVEHQEQDDIEIQQEVLKEHITNAPEEPSYETISDEETSEDDESVLSNYRVSIRRRGKQLTYPVTPQSRRQKISWTTAEEKQLMEGVERFSSADGGTIPWKKILEFGSSVFLKSRTTMDLKDKWRNLCKRTSTPK</sequence>
<feature type="region of interest" description="Disordered" evidence="5">
    <location>
        <begin position="635"/>
        <end position="665"/>
    </location>
</feature>
<comment type="caution">
    <text evidence="8">The sequence shown here is derived from an EMBL/GenBank/DDBJ whole genome shotgun (WGS) entry which is preliminary data.</text>
</comment>
<evidence type="ECO:0000313" key="9">
    <source>
        <dbReference type="Proteomes" id="UP000796880"/>
    </source>
</evidence>
<dbReference type="OrthoDB" id="608866at2759"/>
<feature type="domain" description="Myb-like" evidence="7">
    <location>
        <begin position="744"/>
        <end position="805"/>
    </location>
</feature>
<protein>
    <recommendedName>
        <fullName evidence="10">Myb-like domain-containing protein</fullName>
    </recommendedName>
</protein>
<evidence type="ECO:0008006" key="10">
    <source>
        <dbReference type="Google" id="ProtNLM"/>
    </source>
</evidence>
<feature type="region of interest" description="Disordered" evidence="5">
    <location>
        <begin position="158"/>
        <end position="177"/>
    </location>
</feature>
<accession>A0A8K0GYX5</accession>
<evidence type="ECO:0000256" key="1">
    <source>
        <dbReference type="ARBA" id="ARBA00022723"/>
    </source>
</evidence>
<evidence type="ECO:0000259" key="7">
    <source>
        <dbReference type="PROSITE" id="PS50090"/>
    </source>
</evidence>
<gene>
    <name evidence="8" type="ORF">FNV43_RR16489</name>
</gene>
<evidence type="ECO:0000256" key="3">
    <source>
        <dbReference type="ARBA" id="ARBA00022833"/>
    </source>
</evidence>
<dbReference type="PANTHER" id="PTHR47863">
    <property type="entry name" value="RING/FYVE/PHD ZINC FINGER SUPERFAMILY PROTEIN"/>
    <property type="match status" value="1"/>
</dbReference>
<dbReference type="PROSITE" id="PS50016">
    <property type="entry name" value="ZF_PHD_2"/>
    <property type="match status" value="1"/>
</dbReference>
<dbReference type="InterPro" id="IPR013083">
    <property type="entry name" value="Znf_RING/FYVE/PHD"/>
</dbReference>
<feature type="compositionally biased region" description="Acidic residues" evidence="5">
    <location>
        <begin position="710"/>
        <end position="721"/>
    </location>
</feature>
<proteinExistence type="predicted"/>
<feature type="region of interest" description="Disordered" evidence="5">
    <location>
        <begin position="699"/>
        <end position="722"/>
    </location>
</feature>
<dbReference type="InterPro" id="IPR009057">
    <property type="entry name" value="Homeodomain-like_sf"/>
</dbReference>
<dbReference type="PANTHER" id="PTHR47863:SF4">
    <property type="entry name" value="RING_FYVE_PHD ZINC FINGER SUPERFAMILY PROTEIN"/>
    <property type="match status" value="1"/>
</dbReference>
<feature type="domain" description="PHD-type" evidence="6">
    <location>
        <begin position="528"/>
        <end position="577"/>
    </location>
</feature>
<dbReference type="SMART" id="SM00249">
    <property type="entry name" value="PHD"/>
    <property type="match status" value="1"/>
</dbReference>
<dbReference type="InterPro" id="IPR019787">
    <property type="entry name" value="Znf_PHD-finger"/>
</dbReference>
<evidence type="ECO:0000256" key="5">
    <source>
        <dbReference type="SAM" id="MobiDB-lite"/>
    </source>
</evidence>
<dbReference type="EMBL" id="VOIH02000007">
    <property type="protein sequence ID" value="KAF3442573.1"/>
    <property type="molecule type" value="Genomic_DNA"/>
</dbReference>
<evidence type="ECO:0000256" key="4">
    <source>
        <dbReference type="PROSITE-ProRule" id="PRU00146"/>
    </source>
</evidence>
<reference evidence="8" key="1">
    <citation type="submission" date="2020-03" db="EMBL/GenBank/DDBJ databases">
        <title>A high-quality chromosome-level genome assembly of a woody plant with both climbing and erect habits, Rhamnella rubrinervis.</title>
        <authorList>
            <person name="Lu Z."/>
            <person name="Yang Y."/>
            <person name="Zhu X."/>
            <person name="Sun Y."/>
        </authorList>
    </citation>
    <scope>NUCLEOTIDE SEQUENCE</scope>
    <source>
        <strain evidence="8">BYM</strain>
        <tissue evidence="8">Leaf</tissue>
    </source>
</reference>
<feature type="compositionally biased region" description="Basic and acidic residues" evidence="5">
    <location>
        <begin position="159"/>
        <end position="168"/>
    </location>
</feature>